<proteinExistence type="predicted"/>
<accession>A0A9W4XNL6</accession>
<evidence type="ECO:0008006" key="3">
    <source>
        <dbReference type="Google" id="ProtNLM"/>
    </source>
</evidence>
<dbReference type="OrthoDB" id="2823490at2759"/>
<protein>
    <recommendedName>
        <fullName evidence="3">F-box domain-containing protein</fullName>
    </recommendedName>
</protein>
<name>A0A9W4XNL6_9PLEO</name>
<gene>
    <name evidence="1" type="ORF">PDIGIT_LOCUS11273</name>
</gene>
<dbReference type="Proteomes" id="UP001152607">
    <property type="component" value="Unassembled WGS sequence"/>
</dbReference>
<dbReference type="EMBL" id="CAOQHR010000008">
    <property type="protein sequence ID" value="CAI6338148.1"/>
    <property type="molecule type" value="Genomic_DNA"/>
</dbReference>
<organism evidence="1 2">
    <name type="scientific">Periconia digitata</name>
    <dbReference type="NCBI Taxonomy" id="1303443"/>
    <lineage>
        <taxon>Eukaryota</taxon>
        <taxon>Fungi</taxon>
        <taxon>Dikarya</taxon>
        <taxon>Ascomycota</taxon>
        <taxon>Pezizomycotina</taxon>
        <taxon>Dothideomycetes</taxon>
        <taxon>Pleosporomycetidae</taxon>
        <taxon>Pleosporales</taxon>
        <taxon>Massarineae</taxon>
        <taxon>Periconiaceae</taxon>
        <taxon>Periconia</taxon>
    </lineage>
</organism>
<comment type="caution">
    <text evidence="1">The sequence shown here is derived from an EMBL/GenBank/DDBJ whole genome shotgun (WGS) entry which is preliminary data.</text>
</comment>
<evidence type="ECO:0000313" key="2">
    <source>
        <dbReference type="Proteomes" id="UP001152607"/>
    </source>
</evidence>
<reference evidence="1" key="1">
    <citation type="submission" date="2023-01" db="EMBL/GenBank/DDBJ databases">
        <authorList>
            <person name="Van Ghelder C."/>
            <person name="Rancurel C."/>
        </authorList>
    </citation>
    <scope>NUCLEOTIDE SEQUENCE</scope>
    <source>
        <strain evidence="1">CNCM I-4278</strain>
    </source>
</reference>
<dbReference type="AlphaFoldDB" id="A0A9W4XNL6"/>
<keyword evidence="2" id="KW-1185">Reference proteome</keyword>
<sequence>MPSFMELPQEVRDQICGEVLLSPTAEAPDLGLSYKAMIEGRKSYNWPETSGRDSSRYCIRYLPSASTTVATCTPLLLVNHQLYAETMANLSATPQSSTYDLDLIVLDERLLCPTWLRVPVLTNNVDQVNVQLRVAGCHPKNVEEYRGIDIGTRSLFARGDGGPSLMVWCFYAVLVRFLRVGPTGECQSNRKHRSIVLKTLDIDVRTPPNIDPSHFVKPGSSRKRSASKDIGSVVDPDYLARFLTGYIEYLLNMDHHAAPYGKIFYILMNEIVLRRDGKVVERINIASRIPKLAYNNGRPYHPYEGSSEKNLNDFAEWKARAIEYRKQRGLQLP</sequence>
<evidence type="ECO:0000313" key="1">
    <source>
        <dbReference type="EMBL" id="CAI6338148.1"/>
    </source>
</evidence>